<dbReference type="RefSeq" id="WP_145088274.1">
    <property type="nucleotide sequence ID" value="NZ_CP036274.1"/>
</dbReference>
<dbReference type="AlphaFoldDB" id="A0A517YB12"/>
<dbReference type="OrthoDB" id="291356at2"/>
<keyword evidence="1" id="KW-0732">Signal</keyword>
<dbReference type="Pfam" id="PF07607">
    <property type="entry name" value="DUF1570"/>
    <property type="match status" value="1"/>
</dbReference>
<dbReference type="EMBL" id="CP036274">
    <property type="protein sequence ID" value="QDU27433.1"/>
    <property type="molecule type" value="Genomic_DNA"/>
</dbReference>
<proteinExistence type="predicted"/>
<name>A0A517YB12_9BACT</name>
<evidence type="ECO:0000259" key="2">
    <source>
        <dbReference type="Pfam" id="PF07607"/>
    </source>
</evidence>
<evidence type="ECO:0000313" key="3">
    <source>
        <dbReference type="EMBL" id="QDU27433.1"/>
    </source>
</evidence>
<gene>
    <name evidence="3" type="ORF">ETAA8_25200</name>
</gene>
<protein>
    <recommendedName>
        <fullName evidence="2">DUF1570 domain-containing protein</fullName>
    </recommendedName>
</protein>
<organism evidence="3 4">
    <name type="scientific">Anatilimnocola aggregata</name>
    <dbReference type="NCBI Taxonomy" id="2528021"/>
    <lineage>
        <taxon>Bacteria</taxon>
        <taxon>Pseudomonadati</taxon>
        <taxon>Planctomycetota</taxon>
        <taxon>Planctomycetia</taxon>
        <taxon>Pirellulales</taxon>
        <taxon>Pirellulaceae</taxon>
        <taxon>Anatilimnocola</taxon>
    </lineage>
</organism>
<accession>A0A517YB12</accession>
<feature type="domain" description="DUF1570" evidence="2">
    <location>
        <begin position="247"/>
        <end position="370"/>
    </location>
</feature>
<reference evidence="3 4" key="1">
    <citation type="submission" date="2019-02" db="EMBL/GenBank/DDBJ databases">
        <title>Deep-cultivation of Planctomycetes and their phenomic and genomic characterization uncovers novel biology.</title>
        <authorList>
            <person name="Wiegand S."/>
            <person name="Jogler M."/>
            <person name="Boedeker C."/>
            <person name="Pinto D."/>
            <person name="Vollmers J."/>
            <person name="Rivas-Marin E."/>
            <person name="Kohn T."/>
            <person name="Peeters S.H."/>
            <person name="Heuer A."/>
            <person name="Rast P."/>
            <person name="Oberbeckmann S."/>
            <person name="Bunk B."/>
            <person name="Jeske O."/>
            <person name="Meyerdierks A."/>
            <person name="Storesund J.E."/>
            <person name="Kallscheuer N."/>
            <person name="Luecker S."/>
            <person name="Lage O.M."/>
            <person name="Pohl T."/>
            <person name="Merkel B.J."/>
            <person name="Hornburger P."/>
            <person name="Mueller R.-W."/>
            <person name="Bruemmer F."/>
            <person name="Labrenz M."/>
            <person name="Spormann A.M."/>
            <person name="Op den Camp H."/>
            <person name="Overmann J."/>
            <person name="Amann R."/>
            <person name="Jetten M.S.M."/>
            <person name="Mascher T."/>
            <person name="Medema M.H."/>
            <person name="Devos D.P."/>
            <person name="Kaster A.-K."/>
            <person name="Ovreas L."/>
            <person name="Rohde M."/>
            <person name="Galperin M.Y."/>
            <person name="Jogler C."/>
        </authorList>
    </citation>
    <scope>NUCLEOTIDE SEQUENCE [LARGE SCALE GENOMIC DNA]</scope>
    <source>
        <strain evidence="3 4">ETA_A8</strain>
    </source>
</reference>
<dbReference type="InterPro" id="IPR011464">
    <property type="entry name" value="DUF1570"/>
</dbReference>
<feature type="chain" id="PRO_5022239830" description="DUF1570 domain-containing protein" evidence="1">
    <location>
        <begin position="28"/>
        <end position="490"/>
    </location>
</feature>
<sequence length="490" mass="54367" precursor="true">MKSARTSTQTAVIAAALGLLASFGSEAGSGFWFGEGALFCAGCAAADWPAPTKIQPREMGIDLPGGAVVKGKGEIVTTLDQASRPAVAKVYVTVGDNAILLMPDGQLLPRKKGEFSPSDRKFEPLDKKALGEALVRDEFAGFKIKPTNHYVCIYNTSEEFALATSRILETMLPGVILHGKAQQIEVKEPTLPLVVVMFRSEEEFQKYQRMPAGVVAYYHTLSNRVFMYEKSDFAQQRPDLAVQQAFATIAHEGAHQILHNIGVQQRLSLWPMWLSEGLAEYFAPTAPGERLRWKGAGQVNDLRMFELEQYIKSRAAEKPNGQLIEHTTQAARLTSTGYATAWSLTHYLAKNKRVEFNAYVKRMSQLGPFEATGPIVEPGLVRQNLATFQLQFGEDLPEQENRLVLHLKKQNYTDPFANYVHFVATIKALDGRRPVRQVNTFHAPNLAEKWVRDAVQLLPAGARPSAETSVRAFPNRPTAEAWARQWVGGK</sequence>
<dbReference type="KEGG" id="aagg:ETAA8_25200"/>
<evidence type="ECO:0000313" key="4">
    <source>
        <dbReference type="Proteomes" id="UP000315017"/>
    </source>
</evidence>
<keyword evidence="4" id="KW-1185">Reference proteome</keyword>
<feature type="signal peptide" evidence="1">
    <location>
        <begin position="1"/>
        <end position="27"/>
    </location>
</feature>
<evidence type="ECO:0000256" key="1">
    <source>
        <dbReference type="SAM" id="SignalP"/>
    </source>
</evidence>
<dbReference type="Proteomes" id="UP000315017">
    <property type="component" value="Chromosome"/>
</dbReference>